<dbReference type="PRINTS" id="PR00032">
    <property type="entry name" value="HTHARAC"/>
</dbReference>
<dbReference type="PROSITE" id="PS00041">
    <property type="entry name" value="HTH_ARAC_FAMILY_1"/>
    <property type="match status" value="1"/>
</dbReference>
<dbReference type="GO" id="GO:0043565">
    <property type="term" value="F:sequence-specific DNA binding"/>
    <property type="evidence" value="ECO:0007669"/>
    <property type="project" value="InterPro"/>
</dbReference>
<dbReference type="PROSITE" id="PS01124">
    <property type="entry name" value="HTH_ARAC_FAMILY_2"/>
    <property type="match status" value="1"/>
</dbReference>
<accession>A0A291E563</accession>
<keyword evidence="1" id="KW-0805">Transcription regulation</keyword>
<dbReference type="InterPro" id="IPR009057">
    <property type="entry name" value="Homeodomain-like_sf"/>
</dbReference>
<evidence type="ECO:0000313" key="8">
    <source>
        <dbReference type="Proteomes" id="UP000251197"/>
    </source>
</evidence>
<dbReference type="GO" id="GO:0003700">
    <property type="term" value="F:DNA-binding transcription factor activity"/>
    <property type="evidence" value="ECO:0007669"/>
    <property type="project" value="InterPro"/>
</dbReference>
<dbReference type="STRING" id="158822.LH23_13135"/>
<evidence type="ECO:0000313" key="5">
    <source>
        <dbReference type="EMBL" id="ATF95224.1"/>
    </source>
</evidence>
<evidence type="ECO:0000313" key="6">
    <source>
        <dbReference type="EMBL" id="SQC93858.1"/>
    </source>
</evidence>
<feature type="domain" description="HTH araC/xylS-type" evidence="4">
    <location>
        <begin position="9"/>
        <end position="107"/>
    </location>
</feature>
<dbReference type="InterPro" id="IPR018062">
    <property type="entry name" value="HTH_AraC-typ_CS"/>
</dbReference>
<protein>
    <submittedName>
        <fullName evidence="5">DNA-binding transcriptional regulator RamA</fullName>
    </submittedName>
    <submittedName>
        <fullName evidence="6">DNA-binding transcriptional regulator SoxS</fullName>
    </submittedName>
</protein>
<dbReference type="SMART" id="SM00342">
    <property type="entry name" value="HTH_ARAC"/>
    <property type="match status" value="1"/>
</dbReference>
<dbReference type="AlphaFoldDB" id="A0A291E563"/>
<dbReference type="EMBL" id="CP023525">
    <property type="protein sequence ID" value="ATF95224.1"/>
    <property type="molecule type" value="Genomic_DNA"/>
</dbReference>
<organism evidence="5 7">
    <name type="scientific">Cedecea neteri</name>
    <dbReference type="NCBI Taxonomy" id="158822"/>
    <lineage>
        <taxon>Bacteria</taxon>
        <taxon>Pseudomonadati</taxon>
        <taxon>Pseudomonadota</taxon>
        <taxon>Gammaproteobacteria</taxon>
        <taxon>Enterobacterales</taxon>
        <taxon>Enterobacteriaceae</taxon>
        <taxon>Cedecea</taxon>
    </lineage>
</organism>
<dbReference type="InterPro" id="IPR018060">
    <property type="entry name" value="HTH_AraC"/>
</dbReference>
<keyword evidence="3" id="KW-0804">Transcription</keyword>
<evidence type="ECO:0000256" key="2">
    <source>
        <dbReference type="ARBA" id="ARBA00023125"/>
    </source>
</evidence>
<evidence type="ECO:0000313" key="7">
    <source>
        <dbReference type="Proteomes" id="UP000217979"/>
    </source>
</evidence>
<dbReference type="InterPro" id="IPR050959">
    <property type="entry name" value="MarA-like"/>
</dbReference>
<keyword evidence="2 5" id="KW-0238">DNA-binding</keyword>
<reference evidence="6 8" key="2">
    <citation type="submission" date="2018-06" db="EMBL/GenBank/DDBJ databases">
        <authorList>
            <consortium name="Pathogen Informatics"/>
            <person name="Doyle S."/>
        </authorList>
    </citation>
    <scope>NUCLEOTIDE SEQUENCE [LARGE SCALE GENOMIC DNA]</scope>
    <source>
        <strain evidence="6 8">NCTC12120</strain>
    </source>
</reference>
<dbReference type="SUPFAM" id="SSF46689">
    <property type="entry name" value="Homeodomain-like"/>
    <property type="match status" value="2"/>
</dbReference>
<dbReference type="EMBL" id="UAVU01000012">
    <property type="protein sequence ID" value="SQC93858.1"/>
    <property type="molecule type" value="Genomic_DNA"/>
</dbReference>
<evidence type="ECO:0000259" key="4">
    <source>
        <dbReference type="PROSITE" id="PS01124"/>
    </source>
</evidence>
<dbReference type="PANTHER" id="PTHR47504">
    <property type="entry name" value="RIGHT ORIGIN-BINDING PROTEIN"/>
    <property type="match status" value="1"/>
</dbReference>
<dbReference type="Pfam" id="PF12833">
    <property type="entry name" value="HTH_18"/>
    <property type="match status" value="1"/>
</dbReference>
<dbReference type="RefSeq" id="WP_061277747.1">
    <property type="nucleotide sequence ID" value="NZ_CP023525.1"/>
</dbReference>
<sequence>MKISAKVIETITGWIDNNIHRRLRIEDIARYSGYSKWHFQRIFLYHKGESIGRYIRIRKLQLAAQDLKNTQERIVDISVKYGFDSQQSFNRLFTRSFKMSPGTYRKAKGTQG</sequence>
<reference evidence="5 7" key="1">
    <citation type="submission" date="2017-09" db="EMBL/GenBank/DDBJ databases">
        <title>FDA dAtabase for Regulatory Grade micrObial Sequences (FDA-ARGOS): Supporting development and validation of Infectious Disease Dx tests.</title>
        <authorList>
            <person name="Minogue T."/>
            <person name="Wolcott M."/>
            <person name="Wasieloski L."/>
            <person name="Aguilar W."/>
            <person name="Moore D."/>
            <person name="Tallon L."/>
            <person name="Sadzewicz L."/>
            <person name="Ott S."/>
            <person name="Zhao X."/>
            <person name="Nagaraj S."/>
            <person name="Vavikolanu K."/>
            <person name="Aluvathingal J."/>
            <person name="Nadendla S."/>
            <person name="Sichtig H."/>
        </authorList>
    </citation>
    <scope>NUCLEOTIDE SEQUENCE [LARGE SCALE GENOMIC DNA]</scope>
    <source>
        <strain evidence="5 7">FDAARGOS_392</strain>
    </source>
</reference>
<dbReference type="Gene3D" id="1.10.10.60">
    <property type="entry name" value="Homeodomain-like"/>
    <property type="match status" value="2"/>
</dbReference>
<dbReference type="Proteomes" id="UP000251197">
    <property type="component" value="Unassembled WGS sequence"/>
</dbReference>
<dbReference type="PANTHER" id="PTHR47504:SF2">
    <property type="entry name" value="REGULATORY PROTEIN SOXS"/>
    <property type="match status" value="1"/>
</dbReference>
<dbReference type="Proteomes" id="UP000217979">
    <property type="component" value="Chromosome"/>
</dbReference>
<evidence type="ECO:0000256" key="3">
    <source>
        <dbReference type="ARBA" id="ARBA00023163"/>
    </source>
</evidence>
<evidence type="ECO:0000256" key="1">
    <source>
        <dbReference type="ARBA" id="ARBA00023015"/>
    </source>
</evidence>
<dbReference type="InterPro" id="IPR020449">
    <property type="entry name" value="Tscrpt_reg_AraC-type_HTH"/>
</dbReference>
<gene>
    <name evidence="6" type="primary">tetD_3</name>
    <name evidence="5" type="ORF">CO704_15160</name>
    <name evidence="6" type="ORF">NCTC12120_06973</name>
</gene>
<name>A0A291E563_9ENTR</name>
<proteinExistence type="predicted"/>